<feature type="compositionally biased region" description="Basic residues" evidence="1">
    <location>
        <begin position="66"/>
        <end position="87"/>
    </location>
</feature>
<evidence type="ECO:0000313" key="2">
    <source>
        <dbReference type="EMBL" id="CAA9516996.1"/>
    </source>
</evidence>
<gene>
    <name evidence="2" type="ORF">AVDCRST_MAG91-1966</name>
</gene>
<reference evidence="2" key="1">
    <citation type="submission" date="2020-02" db="EMBL/GenBank/DDBJ databases">
        <authorList>
            <person name="Meier V. D."/>
        </authorList>
    </citation>
    <scope>NUCLEOTIDE SEQUENCE</scope>
    <source>
        <strain evidence="2">AVDCRST_MAG91</strain>
    </source>
</reference>
<feature type="compositionally biased region" description="Basic residues" evidence="1">
    <location>
        <begin position="197"/>
        <end position="219"/>
    </location>
</feature>
<dbReference type="AlphaFoldDB" id="A0A6J4T913"/>
<keyword evidence="2" id="KW-0560">Oxidoreductase</keyword>
<feature type="compositionally biased region" description="Basic and acidic residues" evidence="1">
    <location>
        <begin position="89"/>
        <end position="100"/>
    </location>
</feature>
<dbReference type="GO" id="GO:0016829">
    <property type="term" value="F:lyase activity"/>
    <property type="evidence" value="ECO:0007669"/>
    <property type="project" value="UniProtKB-KW"/>
</dbReference>
<name>A0A6J4T913_9SPHN</name>
<organism evidence="2">
    <name type="scientific">uncultured Sphingomonadaceae bacterium</name>
    <dbReference type="NCBI Taxonomy" id="169976"/>
    <lineage>
        <taxon>Bacteria</taxon>
        <taxon>Pseudomonadati</taxon>
        <taxon>Pseudomonadota</taxon>
        <taxon>Alphaproteobacteria</taxon>
        <taxon>Sphingomonadales</taxon>
        <taxon>Sphingomonadaceae</taxon>
        <taxon>environmental samples</taxon>
    </lineage>
</organism>
<evidence type="ECO:0000256" key="1">
    <source>
        <dbReference type="SAM" id="MobiDB-lite"/>
    </source>
</evidence>
<feature type="non-terminal residue" evidence="2">
    <location>
        <position position="1"/>
    </location>
</feature>
<feature type="compositionally biased region" description="Basic and acidic residues" evidence="1">
    <location>
        <begin position="293"/>
        <end position="334"/>
    </location>
</feature>
<feature type="compositionally biased region" description="Basic and acidic residues" evidence="1">
    <location>
        <begin position="161"/>
        <end position="181"/>
    </location>
</feature>
<proteinExistence type="predicted"/>
<feature type="compositionally biased region" description="Basic residues" evidence="1">
    <location>
        <begin position="7"/>
        <end position="32"/>
    </location>
</feature>
<dbReference type="EC" id="1.1.1.-" evidence="2"/>
<keyword evidence="2" id="KW-0456">Lyase</keyword>
<feature type="compositionally biased region" description="Basic residues" evidence="1">
    <location>
        <begin position="139"/>
        <end position="160"/>
    </location>
</feature>
<accession>A0A6J4T913</accession>
<feature type="non-terminal residue" evidence="2">
    <location>
        <position position="340"/>
    </location>
</feature>
<feature type="region of interest" description="Disordered" evidence="1">
    <location>
        <begin position="1"/>
        <end position="340"/>
    </location>
</feature>
<sequence>ASCRFSGKGRHRSRRYPGRYRSSRSRPRRPRPAGRGQGRVGQSDRREGATEQPARRRKLEGARLGRGGRRQRGRTRRHAVPRRRSGLLRRCDRTLGDERAVPSGRRAHRRREAQIAGLGGSGRAAADGDHRVGGAVRPARCRQARPRGRARVADHRRRGGRKLDRDPACARADRPDGDRDGVAAGNGRLGAGDGRASGRRSRPTARRTGRGARAGKPRLRLLDDAHRPASRRNRRADRAAGPPRRDRRPPDAGRRPVGGQVGVDPLGDGFHPHVLLHRRHGGAGQAARPCVAADRRGPAPHHGDRAPRADRRGQPDARARHDGEGREARQDRAGGVRGGL</sequence>
<protein>
    <submittedName>
        <fullName evidence="2">Bifunctional protein: zinc-containing alcohol dehydrogenase quinone oxidoreductase ( NADPH:quinone reductase) Similar to arginate lyase</fullName>
        <ecNumber evidence="2">1.1.1.-</ecNumber>
    </submittedName>
</protein>
<dbReference type="EMBL" id="CADCVX010000362">
    <property type="protein sequence ID" value="CAA9516996.1"/>
    <property type="molecule type" value="Genomic_DNA"/>
</dbReference>
<dbReference type="GO" id="GO:0016491">
    <property type="term" value="F:oxidoreductase activity"/>
    <property type="evidence" value="ECO:0007669"/>
    <property type="project" value="UniProtKB-KW"/>
</dbReference>